<sequence length="316" mass="34757">MPLLQLPKITSEKSLNRRAEKRRDAAFIDAAFNAAGTRVLALPDLRVPIYPTPDRAPPVLRWLSVPEVQALAAPLDFAFLGEDETGTAVFACNVPPYHRDFAGAEAALHPLVDLRSLALQTVSHETELLIAAEARALLGWHAHNRCCSRCGGPLHIIEGGWCRTCAGCGQSTWPRTDPAVIMLITRGDRALLGHELRFPDKFYSTLAGYVEPGDDIEHAVRREVKEESGIDVGAVEYVASQPWPFPHSLMIGCWGDALTEAITIDRTELTDARWFDRAELASMLAFTHPDGLFVPPRISMAHTLIRAFVDGVLPRA</sequence>
<keyword evidence="8" id="KW-0520">NAD</keyword>
<evidence type="ECO:0000256" key="6">
    <source>
        <dbReference type="ARBA" id="ARBA00022801"/>
    </source>
</evidence>
<dbReference type="PANTHER" id="PTHR42904:SF6">
    <property type="entry name" value="NAD-CAPPED RNA HYDROLASE NUDT12"/>
    <property type="match status" value="1"/>
</dbReference>
<dbReference type="Gene3D" id="3.90.79.10">
    <property type="entry name" value="Nucleoside Triphosphate Pyrophosphohydrolase"/>
    <property type="match status" value="1"/>
</dbReference>
<evidence type="ECO:0000256" key="8">
    <source>
        <dbReference type="ARBA" id="ARBA00023027"/>
    </source>
</evidence>
<evidence type="ECO:0000313" key="12">
    <source>
        <dbReference type="Proteomes" id="UP000001399"/>
    </source>
</evidence>
<comment type="cofactor">
    <cofactor evidence="2">
        <name>Zn(2+)</name>
        <dbReference type="ChEBI" id="CHEBI:29105"/>
    </cofactor>
</comment>
<dbReference type="SUPFAM" id="SSF55811">
    <property type="entry name" value="Nudix"/>
    <property type="match status" value="1"/>
</dbReference>
<dbReference type="Gene3D" id="3.90.79.20">
    <property type="match status" value="1"/>
</dbReference>
<dbReference type="InterPro" id="IPR050241">
    <property type="entry name" value="NAD-cap_RNA_hydrolase_NudC"/>
</dbReference>
<dbReference type="InterPro" id="IPR015797">
    <property type="entry name" value="NUDIX_hydrolase-like_dom_sf"/>
</dbReference>
<dbReference type="EC" id="3.6.1.22" evidence="4"/>
<keyword evidence="5" id="KW-0479">Metal-binding</keyword>
<gene>
    <name evidence="11" type="ordered locus">Rvan_2674</name>
</gene>
<dbReference type="InterPro" id="IPR049734">
    <property type="entry name" value="NudC-like_C"/>
</dbReference>
<dbReference type="GO" id="GO:0046872">
    <property type="term" value="F:metal ion binding"/>
    <property type="evidence" value="ECO:0007669"/>
    <property type="project" value="UniProtKB-KW"/>
</dbReference>
<dbReference type="PANTHER" id="PTHR42904">
    <property type="entry name" value="NUDIX HYDROLASE, NUDC SUBFAMILY"/>
    <property type="match status" value="1"/>
</dbReference>
<accession>E3I7G6</accession>
<keyword evidence="6 11" id="KW-0378">Hydrolase</keyword>
<dbReference type="GO" id="GO:0006742">
    <property type="term" value="P:NADP+ catabolic process"/>
    <property type="evidence" value="ECO:0007669"/>
    <property type="project" value="TreeGrafter"/>
</dbReference>
<evidence type="ECO:0000256" key="9">
    <source>
        <dbReference type="ARBA" id="ARBA00023679"/>
    </source>
</evidence>
<dbReference type="CDD" id="cd03429">
    <property type="entry name" value="NUDIX_NADH_pyrophosphatase_Nudt13"/>
    <property type="match status" value="1"/>
</dbReference>
<dbReference type="PROSITE" id="PS51462">
    <property type="entry name" value="NUDIX"/>
    <property type="match status" value="1"/>
</dbReference>
<protein>
    <recommendedName>
        <fullName evidence="4">NAD(+) diphosphatase</fullName>
        <ecNumber evidence="4">3.6.1.22</ecNumber>
    </recommendedName>
</protein>
<keyword evidence="7" id="KW-0460">Magnesium</keyword>
<dbReference type="GO" id="GO:0110153">
    <property type="term" value="F:RNA NAD-cap (NMN-forming) hydrolase activity"/>
    <property type="evidence" value="ECO:0007669"/>
    <property type="project" value="RHEA"/>
</dbReference>
<dbReference type="GO" id="GO:0005829">
    <property type="term" value="C:cytosol"/>
    <property type="evidence" value="ECO:0007669"/>
    <property type="project" value="TreeGrafter"/>
</dbReference>
<organism evidence="11 12">
    <name type="scientific">Rhodomicrobium vannielii (strain ATCC 17100 / DSM 162 / LMG 4299 / NCIMB 10020 / ATH 3.1.1)</name>
    <dbReference type="NCBI Taxonomy" id="648757"/>
    <lineage>
        <taxon>Bacteria</taxon>
        <taxon>Pseudomonadati</taxon>
        <taxon>Pseudomonadota</taxon>
        <taxon>Alphaproteobacteria</taxon>
        <taxon>Hyphomicrobiales</taxon>
        <taxon>Hyphomicrobiaceae</taxon>
        <taxon>Rhodomicrobium</taxon>
    </lineage>
</organism>
<dbReference type="InterPro" id="IPR000086">
    <property type="entry name" value="NUDIX_hydrolase_dom"/>
</dbReference>
<comment type="catalytic activity">
    <reaction evidence="9">
        <text>a 5'-end NAD(+)-phospho-ribonucleoside in mRNA + H2O = a 5'-end phospho-adenosine-phospho-ribonucleoside in mRNA + beta-nicotinamide D-ribonucleotide + 2 H(+)</text>
        <dbReference type="Rhea" id="RHEA:60876"/>
        <dbReference type="Rhea" id="RHEA-COMP:15698"/>
        <dbReference type="Rhea" id="RHEA-COMP:15719"/>
        <dbReference type="ChEBI" id="CHEBI:14649"/>
        <dbReference type="ChEBI" id="CHEBI:15377"/>
        <dbReference type="ChEBI" id="CHEBI:15378"/>
        <dbReference type="ChEBI" id="CHEBI:144029"/>
        <dbReference type="ChEBI" id="CHEBI:144051"/>
    </reaction>
    <physiologicalReaction direction="left-to-right" evidence="9">
        <dbReference type="Rhea" id="RHEA:60877"/>
    </physiologicalReaction>
</comment>
<dbReference type="AlphaFoldDB" id="E3I7G6"/>
<comment type="cofactor">
    <cofactor evidence="1">
        <name>Mg(2+)</name>
        <dbReference type="ChEBI" id="CHEBI:18420"/>
    </cofactor>
</comment>
<comment type="similarity">
    <text evidence="3">Belongs to the Nudix hydrolase family. NudC subfamily.</text>
</comment>
<keyword evidence="12" id="KW-1185">Reference proteome</keyword>
<dbReference type="OrthoDB" id="9791656at2"/>
<dbReference type="Pfam" id="PF00293">
    <property type="entry name" value="NUDIX"/>
    <property type="match status" value="1"/>
</dbReference>
<feature type="domain" description="Nudix hydrolase" evidence="10">
    <location>
        <begin position="174"/>
        <end position="299"/>
    </location>
</feature>
<evidence type="ECO:0000256" key="5">
    <source>
        <dbReference type="ARBA" id="ARBA00022723"/>
    </source>
</evidence>
<dbReference type="EMBL" id="CP002292">
    <property type="protein sequence ID" value="ADP71885.1"/>
    <property type="molecule type" value="Genomic_DNA"/>
</dbReference>
<dbReference type="NCBIfam" id="NF001299">
    <property type="entry name" value="PRK00241.1"/>
    <property type="match status" value="1"/>
</dbReference>
<dbReference type="HOGENOM" id="CLU_037162_0_4_5"/>
<dbReference type="STRING" id="648757.Rvan_2674"/>
<dbReference type="GO" id="GO:0035529">
    <property type="term" value="F:NADH pyrophosphatase activity"/>
    <property type="evidence" value="ECO:0007669"/>
    <property type="project" value="TreeGrafter"/>
</dbReference>
<evidence type="ECO:0000256" key="1">
    <source>
        <dbReference type="ARBA" id="ARBA00001946"/>
    </source>
</evidence>
<evidence type="ECO:0000256" key="7">
    <source>
        <dbReference type="ARBA" id="ARBA00022842"/>
    </source>
</evidence>
<dbReference type="eggNOG" id="COG2816">
    <property type="taxonomic scope" value="Bacteria"/>
</dbReference>
<evidence type="ECO:0000256" key="2">
    <source>
        <dbReference type="ARBA" id="ARBA00001947"/>
    </source>
</evidence>
<evidence type="ECO:0000313" key="11">
    <source>
        <dbReference type="EMBL" id="ADP71885.1"/>
    </source>
</evidence>
<evidence type="ECO:0000256" key="4">
    <source>
        <dbReference type="ARBA" id="ARBA00012381"/>
    </source>
</evidence>
<dbReference type="GO" id="GO:0019677">
    <property type="term" value="P:NAD+ catabolic process"/>
    <property type="evidence" value="ECO:0007669"/>
    <property type="project" value="TreeGrafter"/>
</dbReference>
<dbReference type="KEGG" id="rva:Rvan_2674"/>
<evidence type="ECO:0000256" key="3">
    <source>
        <dbReference type="ARBA" id="ARBA00009595"/>
    </source>
</evidence>
<name>E3I7G6_RHOVT</name>
<dbReference type="RefSeq" id="WP_013420260.1">
    <property type="nucleotide sequence ID" value="NC_014664.1"/>
</dbReference>
<evidence type="ECO:0000259" key="10">
    <source>
        <dbReference type="PROSITE" id="PS51462"/>
    </source>
</evidence>
<dbReference type="Proteomes" id="UP000001399">
    <property type="component" value="Chromosome"/>
</dbReference>
<reference evidence="12" key="1">
    <citation type="journal article" date="2011" name="J. Bacteriol.">
        <title>Genome sequences of eight morphologically diverse alphaproteobacteria.</title>
        <authorList>
            <consortium name="US DOE Joint Genome Institute"/>
            <person name="Brown P.J."/>
            <person name="Kysela D.T."/>
            <person name="Buechlein A."/>
            <person name="Hemmerich C."/>
            <person name="Brun Y.V."/>
        </authorList>
    </citation>
    <scope>NUCLEOTIDE SEQUENCE [LARGE SCALE GENOMIC DNA]</scope>
    <source>
        <strain evidence="12">ATCC 17100 / ATH 3.1.1 / DSM 162 / LMG 4299</strain>
    </source>
</reference>
<proteinExistence type="inferred from homology"/>